<evidence type="ECO:0000313" key="6">
    <source>
        <dbReference type="EMBL" id="CEO97578.1"/>
    </source>
</evidence>
<evidence type="ECO:0000256" key="2">
    <source>
        <dbReference type="ARBA" id="ARBA00005647"/>
    </source>
</evidence>
<keyword evidence="4" id="KW-0539">Nucleus</keyword>
<dbReference type="EMBL" id="OVEO01000008">
    <property type="protein sequence ID" value="SPQ97880.1"/>
    <property type="molecule type" value="Genomic_DNA"/>
</dbReference>
<dbReference type="PANTHER" id="PTHR10792">
    <property type="entry name" value="60S RIBOSOMAL PROTEIN L24"/>
    <property type="match status" value="1"/>
</dbReference>
<dbReference type="PANTHER" id="PTHR10792:SF8">
    <property type="entry name" value="RIBOSOME BIOGENESIS PROTEIN RLP24-RELATED"/>
    <property type="match status" value="1"/>
</dbReference>
<accession>A0A0G4IQE3</accession>
<proteinExistence type="inferred from homology"/>
<dbReference type="InterPro" id="IPR038630">
    <property type="entry name" value="L24e/L24_sf"/>
</dbReference>
<dbReference type="FunFam" id="2.30.170.20:FF:000001">
    <property type="entry name" value="probable ribosome biogenesis protein RLP24"/>
    <property type="match status" value="1"/>
</dbReference>
<dbReference type="InterPro" id="IPR023442">
    <property type="entry name" value="Ribosomal_eL24_CS"/>
</dbReference>
<evidence type="ECO:0000313" key="8">
    <source>
        <dbReference type="Proteomes" id="UP000039324"/>
    </source>
</evidence>
<geneLocation type="mitochondrion" evidence="7"/>
<dbReference type="GO" id="GO:0005730">
    <property type="term" value="C:nucleolus"/>
    <property type="evidence" value="ECO:0007669"/>
    <property type="project" value="TreeGrafter"/>
</dbReference>
<evidence type="ECO:0000256" key="4">
    <source>
        <dbReference type="ARBA" id="ARBA00023242"/>
    </source>
</evidence>
<protein>
    <recommendedName>
        <fullName evidence="5">TRASH domain-containing protein</fullName>
    </recommendedName>
</protein>
<dbReference type="InterPro" id="IPR056366">
    <property type="entry name" value="Ribosomal_eL24"/>
</dbReference>
<dbReference type="STRING" id="37360.A0A0G4IQE3"/>
<dbReference type="SMART" id="SM00746">
    <property type="entry name" value="TRASH"/>
    <property type="match status" value="1"/>
</dbReference>
<keyword evidence="8" id="KW-1185">Reference proteome</keyword>
<comment type="similarity">
    <text evidence="2">Belongs to the eukaryotic ribosomal protein eL24 family.</text>
</comment>
<feature type="domain" description="TRASH" evidence="5">
    <location>
        <begin position="6"/>
        <end position="44"/>
    </location>
</feature>
<sequence length="166" mass="19454">MRLEKCYFCSSTVYPGHGVTFVRNDCKVFNFCRSKCHKNFKMKRNPRHVRWTKAFRKSHGKELAVDATFDFERKRNIPTKYDRNLMAATLKAMKKVEDIKTLRKERFYKARMKPAKIIQKKQALATIKQGIDLIKSPLVRESVMLVTEDAVKSKETTNKTDAMVED</sequence>
<dbReference type="InterPro" id="IPR000988">
    <property type="entry name" value="Ribosomal_eL24-rel_N"/>
</dbReference>
<keyword evidence="7" id="KW-0496">Mitochondrion</keyword>
<dbReference type="EMBL" id="CDSF01000079">
    <property type="protein sequence ID" value="CEO97578.1"/>
    <property type="molecule type" value="Genomic_DNA"/>
</dbReference>
<dbReference type="Pfam" id="PF01246">
    <property type="entry name" value="Ribosomal_L24e"/>
    <property type="match status" value="1"/>
</dbReference>
<dbReference type="InterPro" id="IPR011017">
    <property type="entry name" value="TRASH_dom"/>
</dbReference>
<keyword evidence="3" id="KW-0690">Ribosome biogenesis</keyword>
<organism evidence="6 8">
    <name type="scientific">Plasmodiophora brassicae</name>
    <name type="common">Clubroot disease agent</name>
    <dbReference type="NCBI Taxonomy" id="37360"/>
    <lineage>
        <taxon>Eukaryota</taxon>
        <taxon>Sar</taxon>
        <taxon>Rhizaria</taxon>
        <taxon>Endomyxa</taxon>
        <taxon>Phytomyxea</taxon>
        <taxon>Plasmodiophorida</taxon>
        <taxon>Plasmodiophoridae</taxon>
        <taxon>Plasmodiophora</taxon>
    </lineage>
</organism>
<dbReference type="AlphaFoldDB" id="A0A0G4IQE3"/>
<dbReference type="Gene3D" id="2.30.170.20">
    <property type="entry name" value="Ribosomal protein L24e"/>
    <property type="match status" value="1"/>
</dbReference>
<dbReference type="GO" id="GO:0003735">
    <property type="term" value="F:structural constituent of ribosome"/>
    <property type="evidence" value="ECO:0007669"/>
    <property type="project" value="InterPro"/>
</dbReference>
<evidence type="ECO:0000313" key="9">
    <source>
        <dbReference type="Proteomes" id="UP000290189"/>
    </source>
</evidence>
<dbReference type="OrthoDB" id="10262490at2759"/>
<gene>
    <name evidence="6" type="ORF">PBRA_000923</name>
    <name evidence="7" type="ORF">PLBR_LOCUS5095</name>
</gene>
<dbReference type="GO" id="GO:0042273">
    <property type="term" value="P:ribosomal large subunit biogenesis"/>
    <property type="evidence" value="ECO:0007669"/>
    <property type="project" value="TreeGrafter"/>
</dbReference>
<reference evidence="7 9" key="2">
    <citation type="submission" date="2018-03" db="EMBL/GenBank/DDBJ databases">
        <authorList>
            <person name="Fogelqvist J."/>
        </authorList>
    </citation>
    <scope>NUCLEOTIDE SEQUENCE [LARGE SCALE GENOMIC DNA]</scope>
</reference>
<dbReference type="PROSITE" id="PS01073">
    <property type="entry name" value="RIBOSOMAL_L24E"/>
    <property type="match status" value="1"/>
</dbReference>
<evidence type="ECO:0000259" key="5">
    <source>
        <dbReference type="SMART" id="SM00746"/>
    </source>
</evidence>
<evidence type="ECO:0000256" key="1">
    <source>
        <dbReference type="ARBA" id="ARBA00004123"/>
    </source>
</evidence>
<comment type="subcellular location">
    <subcellularLocation>
        <location evidence="1">Nucleus</location>
    </subcellularLocation>
</comment>
<evidence type="ECO:0000256" key="3">
    <source>
        <dbReference type="ARBA" id="ARBA00022517"/>
    </source>
</evidence>
<dbReference type="Proteomes" id="UP000290189">
    <property type="component" value="Unassembled WGS sequence"/>
</dbReference>
<reference evidence="6 8" key="1">
    <citation type="submission" date="2015-02" db="EMBL/GenBank/DDBJ databases">
        <authorList>
            <person name="Chooi Y.-H."/>
        </authorList>
    </citation>
    <scope>NUCLEOTIDE SEQUENCE [LARGE SCALE GENOMIC DNA]</scope>
    <source>
        <strain evidence="6">E3</strain>
    </source>
</reference>
<dbReference type="Proteomes" id="UP000039324">
    <property type="component" value="Unassembled WGS sequence"/>
</dbReference>
<evidence type="ECO:0000313" key="7">
    <source>
        <dbReference type="EMBL" id="SPQ97880.1"/>
    </source>
</evidence>
<dbReference type="CDD" id="cd00472">
    <property type="entry name" value="Ribosomal_L24e_L24"/>
    <property type="match status" value="1"/>
</dbReference>
<name>A0A0G4IQE3_PLABS</name>
<dbReference type="SUPFAM" id="SSF57716">
    <property type="entry name" value="Glucocorticoid receptor-like (DNA-binding domain)"/>
    <property type="match status" value="1"/>
</dbReference>
<dbReference type="OMA" id="IWPSCKE"/>